<keyword evidence="1" id="KW-0472">Membrane</keyword>
<organism evidence="2 3">
    <name type="scientific">Acidovorax delafieldii</name>
    <name type="common">Pseudomonas delafieldii</name>
    <dbReference type="NCBI Taxonomy" id="47920"/>
    <lineage>
        <taxon>Bacteria</taxon>
        <taxon>Pseudomonadati</taxon>
        <taxon>Pseudomonadota</taxon>
        <taxon>Betaproteobacteria</taxon>
        <taxon>Burkholderiales</taxon>
        <taxon>Comamonadaceae</taxon>
        <taxon>Acidovorax</taxon>
    </lineage>
</organism>
<reference evidence="2 3" key="1">
    <citation type="journal article" date="2015" name="Stand. Genomic Sci.">
        <title>Genomic Encyclopedia of Bacterial and Archaeal Type Strains, Phase III: the genomes of soil and plant-associated and newly described type strains.</title>
        <authorList>
            <person name="Whitman W.B."/>
            <person name="Woyke T."/>
            <person name="Klenk H.P."/>
            <person name="Zhou Y."/>
            <person name="Lilburn T.G."/>
            <person name="Beck B.J."/>
            <person name="De Vos P."/>
            <person name="Vandamme P."/>
            <person name="Eisen J.A."/>
            <person name="Garrity G."/>
            <person name="Hugenholtz P."/>
            <person name="Kyrpides N.C."/>
        </authorList>
    </citation>
    <scope>NUCLEOTIDE SEQUENCE [LARGE SCALE GENOMIC DNA]</scope>
    <source>
        <strain evidence="2 3">DSM 64</strain>
    </source>
</reference>
<dbReference type="RefSeq" id="WP_108498289.1">
    <property type="nucleotide sequence ID" value="NZ_VJWE01000017.1"/>
</dbReference>
<evidence type="ECO:0000256" key="1">
    <source>
        <dbReference type="SAM" id="Phobius"/>
    </source>
</evidence>
<protein>
    <submittedName>
        <fullName evidence="2">Uncharacterized protein</fullName>
    </submittedName>
</protein>
<keyword evidence="1" id="KW-0812">Transmembrane</keyword>
<keyword evidence="1" id="KW-1133">Transmembrane helix</keyword>
<name>A0A561XBU5_ACIDE</name>
<evidence type="ECO:0000313" key="2">
    <source>
        <dbReference type="EMBL" id="TWG33578.1"/>
    </source>
</evidence>
<feature type="transmembrane region" description="Helical" evidence="1">
    <location>
        <begin position="43"/>
        <end position="63"/>
    </location>
</feature>
<dbReference type="AlphaFoldDB" id="A0A561XBU5"/>
<gene>
    <name evidence="2" type="ORF">ATF69_3928</name>
</gene>
<dbReference type="GeneID" id="51112971"/>
<evidence type="ECO:0000313" key="3">
    <source>
        <dbReference type="Proteomes" id="UP000321485"/>
    </source>
</evidence>
<sequence>MQPQPILLYRRRWTLVFQVPFVLLMAVCLAFSLYWASVSNDRLLTALCLCAAFVSFCVGGTLGRSALEAYREQDPAVVIDATGITDLRQDDPHTVTWEAMERVHLDDYEGVILVKLRPGHRDSARGVIVKALKRWQQRGDVVFALGGLAHDPRQIHKALKAFHAAAATRPRAGLS</sequence>
<comment type="caution">
    <text evidence="2">The sequence shown here is derived from an EMBL/GenBank/DDBJ whole genome shotgun (WGS) entry which is preliminary data.</text>
</comment>
<dbReference type="Proteomes" id="UP000321485">
    <property type="component" value="Unassembled WGS sequence"/>
</dbReference>
<dbReference type="EMBL" id="VJWE01000017">
    <property type="protein sequence ID" value="TWG33578.1"/>
    <property type="molecule type" value="Genomic_DNA"/>
</dbReference>
<feature type="transmembrane region" description="Helical" evidence="1">
    <location>
        <begin position="12"/>
        <end position="37"/>
    </location>
</feature>
<proteinExistence type="predicted"/>
<accession>A0A561XBU5</accession>